<protein>
    <submittedName>
        <fullName evidence="1">Uncharacterized protein</fullName>
    </submittedName>
</protein>
<reference evidence="1" key="1">
    <citation type="submission" date="2023-01" db="EMBL/GenBank/DDBJ databases">
        <title>Human gut microbiome strain richness.</title>
        <authorList>
            <person name="Chen-Liaw A."/>
        </authorList>
    </citation>
    <scope>NUCLEOTIDE SEQUENCE</scope>
    <source>
        <strain evidence="1">2225st1_A6_2225SCRN_200828</strain>
    </source>
</reference>
<dbReference type="Proteomes" id="UP001211006">
    <property type="component" value="Unassembled WGS sequence"/>
</dbReference>
<dbReference type="RefSeq" id="WP_024723666.1">
    <property type="nucleotide sequence ID" value="NZ_JAQLWN010000033.1"/>
</dbReference>
<gene>
    <name evidence="1" type="ORF">PND83_21545</name>
</gene>
<dbReference type="EMBL" id="JAQLWO010000038">
    <property type="protein sequence ID" value="MDB7908571.1"/>
    <property type="molecule type" value="Genomic_DNA"/>
</dbReference>
<dbReference type="AlphaFoldDB" id="A0AAW6CCN9"/>
<sequence>MTVKEAIVIFAKQFPDKAVVGYWDKPNGIVLNTQSITAGLTAPAQYLVTDDGQIYGTNPMRSNLSPGDMKKL</sequence>
<proteinExistence type="predicted"/>
<evidence type="ECO:0000313" key="1">
    <source>
        <dbReference type="EMBL" id="MDB7908571.1"/>
    </source>
</evidence>
<name>A0AAW6CCN9_FLAPL</name>
<accession>A0AAW6CCN9</accession>
<evidence type="ECO:0000313" key="2">
    <source>
        <dbReference type="Proteomes" id="UP001211006"/>
    </source>
</evidence>
<comment type="caution">
    <text evidence="1">The sequence shown here is derived from an EMBL/GenBank/DDBJ whole genome shotgun (WGS) entry which is preliminary data.</text>
</comment>
<organism evidence="1 2">
    <name type="scientific">Flavonifractor plautii</name>
    <name type="common">Fusobacterium plautii</name>
    <dbReference type="NCBI Taxonomy" id="292800"/>
    <lineage>
        <taxon>Bacteria</taxon>
        <taxon>Bacillati</taxon>
        <taxon>Bacillota</taxon>
        <taxon>Clostridia</taxon>
        <taxon>Eubacteriales</taxon>
        <taxon>Oscillospiraceae</taxon>
        <taxon>Flavonifractor</taxon>
    </lineage>
</organism>